<sequence length="58" mass="6587">MAAGRLHASRRACGWRHDQRRGVVNEPTEQEVTQEAVVLLLRLRTPVRSGDGEHRGRD</sequence>
<dbReference type="EMBL" id="JADCNL010000009">
    <property type="protein sequence ID" value="KAG0466868.1"/>
    <property type="molecule type" value="Genomic_DNA"/>
</dbReference>
<reference evidence="2 3" key="1">
    <citation type="journal article" date="2020" name="Nat. Food">
        <title>A phased Vanilla planifolia genome enables genetic improvement of flavour and production.</title>
        <authorList>
            <person name="Hasing T."/>
            <person name="Tang H."/>
            <person name="Brym M."/>
            <person name="Khazi F."/>
            <person name="Huang T."/>
            <person name="Chambers A.H."/>
        </authorList>
    </citation>
    <scope>NUCLEOTIDE SEQUENCE [LARGE SCALE GENOMIC DNA]</scope>
    <source>
        <tissue evidence="2">Leaf</tissue>
    </source>
</reference>
<gene>
    <name evidence="2" type="ORF">HPP92_018448</name>
</gene>
<protein>
    <submittedName>
        <fullName evidence="2">Uncharacterized protein</fullName>
    </submittedName>
</protein>
<evidence type="ECO:0000313" key="2">
    <source>
        <dbReference type="EMBL" id="KAG0466868.1"/>
    </source>
</evidence>
<organism evidence="2 3">
    <name type="scientific">Vanilla planifolia</name>
    <name type="common">Vanilla</name>
    <dbReference type="NCBI Taxonomy" id="51239"/>
    <lineage>
        <taxon>Eukaryota</taxon>
        <taxon>Viridiplantae</taxon>
        <taxon>Streptophyta</taxon>
        <taxon>Embryophyta</taxon>
        <taxon>Tracheophyta</taxon>
        <taxon>Spermatophyta</taxon>
        <taxon>Magnoliopsida</taxon>
        <taxon>Liliopsida</taxon>
        <taxon>Asparagales</taxon>
        <taxon>Orchidaceae</taxon>
        <taxon>Vanilloideae</taxon>
        <taxon>Vanilleae</taxon>
        <taxon>Vanilla</taxon>
    </lineage>
</organism>
<evidence type="ECO:0000256" key="1">
    <source>
        <dbReference type="SAM" id="MobiDB-lite"/>
    </source>
</evidence>
<dbReference type="OrthoDB" id="1933643at2759"/>
<keyword evidence="3" id="KW-1185">Reference proteome</keyword>
<feature type="region of interest" description="Disordered" evidence="1">
    <location>
        <begin position="1"/>
        <end position="29"/>
    </location>
</feature>
<dbReference type="Proteomes" id="UP000636800">
    <property type="component" value="Unassembled WGS sequence"/>
</dbReference>
<comment type="caution">
    <text evidence="2">The sequence shown here is derived from an EMBL/GenBank/DDBJ whole genome shotgun (WGS) entry which is preliminary data.</text>
</comment>
<accession>A0A835UMF1</accession>
<evidence type="ECO:0000313" key="3">
    <source>
        <dbReference type="Proteomes" id="UP000636800"/>
    </source>
</evidence>
<dbReference type="AlphaFoldDB" id="A0A835UMF1"/>
<name>A0A835UMF1_VANPL</name>
<proteinExistence type="predicted"/>